<sequence>KSFNNDDAMFDNIILLISGLKNGTSKGNSMHVKNFKYIILQLDQIEEHLSDLSKKIKFSEKCFTIIDKALHIKIITLLDATIHNKSSSSRIQPC</sequence>
<keyword evidence="2" id="KW-1185">Reference proteome</keyword>
<evidence type="ECO:0000313" key="1">
    <source>
        <dbReference type="EMBL" id="CAG8720277.1"/>
    </source>
</evidence>
<comment type="caution">
    <text evidence="1">The sequence shown here is derived from an EMBL/GenBank/DDBJ whole genome shotgun (WGS) entry which is preliminary data.</text>
</comment>
<accession>A0A9N9NBR4</accession>
<protein>
    <submittedName>
        <fullName evidence="1">1568_t:CDS:1</fullName>
    </submittedName>
</protein>
<organism evidence="1 2">
    <name type="scientific">Funneliformis caledonium</name>
    <dbReference type="NCBI Taxonomy" id="1117310"/>
    <lineage>
        <taxon>Eukaryota</taxon>
        <taxon>Fungi</taxon>
        <taxon>Fungi incertae sedis</taxon>
        <taxon>Mucoromycota</taxon>
        <taxon>Glomeromycotina</taxon>
        <taxon>Glomeromycetes</taxon>
        <taxon>Glomerales</taxon>
        <taxon>Glomeraceae</taxon>
        <taxon>Funneliformis</taxon>
    </lineage>
</organism>
<evidence type="ECO:0000313" key="2">
    <source>
        <dbReference type="Proteomes" id="UP000789570"/>
    </source>
</evidence>
<dbReference type="Proteomes" id="UP000789570">
    <property type="component" value="Unassembled WGS sequence"/>
</dbReference>
<reference evidence="1" key="1">
    <citation type="submission" date="2021-06" db="EMBL/GenBank/DDBJ databases">
        <authorList>
            <person name="Kallberg Y."/>
            <person name="Tangrot J."/>
            <person name="Rosling A."/>
        </authorList>
    </citation>
    <scope>NUCLEOTIDE SEQUENCE</scope>
    <source>
        <strain evidence="1">UK204</strain>
    </source>
</reference>
<name>A0A9N9NBR4_9GLOM</name>
<feature type="non-terminal residue" evidence="1">
    <location>
        <position position="1"/>
    </location>
</feature>
<dbReference type="EMBL" id="CAJVPQ010010100">
    <property type="protein sequence ID" value="CAG8720277.1"/>
    <property type="molecule type" value="Genomic_DNA"/>
</dbReference>
<proteinExistence type="predicted"/>
<dbReference type="AlphaFoldDB" id="A0A9N9NBR4"/>
<gene>
    <name evidence="1" type="ORF">FCALED_LOCUS14355</name>
</gene>